<accession>A0ABX7M248</accession>
<dbReference type="EMBL" id="CP031393">
    <property type="protein sequence ID" value="QSH98398.1"/>
    <property type="molecule type" value="Genomic_DNA"/>
</dbReference>
<reference evidence="1 2" key="1">
    <citation type="submission" date="2018-08" db="EMBL/GenBank/DDBJ databases">
        <authorList>
            <person name="Clegg S.R."/>
            <person name="Carter S.D."/>
            <person name="Radford A.D."/>
            <person name="Darby A."/>
            <person name="Hall N."/>
            <person name="Birtles R."/>
            <person name="Evans N.J."/>
        </authorList>
    </citation>
    <scope>NUCLEOTIDE SEQUENCE [LARGE SCALE GENOMIC DNA]</scope>
    <source>
        <strain evidence="1 2">ATCC 700293</strain>
    </source>
</reference>
<organism evidence="1 2">
    <name type="scientific">Treponema medium</name>
    <dbReference type="NCBI Taxonomy" id="58231"/>
    <lineage>
        <taxon>Bacteria</taxon>
        <taxon>Pseudomonadati</taxon>
        <taxon>Spirochaetota</taxon>
        <taxon>Spirochaetia</taxon>
        <taxon>Spirochaetales</taxon>
        <taxon>Treponemataceae</taxon>
        <taxon>Treponema</taxon>
    </lineage>
</organism>
<dbReference type="InterPro" id="IPR029470">
    <property type="entry name" value="PDDEXK_4"/>
</dbReference>
<dbReference type="Proteomes" id="UP000663454">
    <property type="component" value="Chromosome"/>
</dbReference>
<evidence type="ECO:0008006" key="3">
    <source>
        <dbReference type="Google" id="ProtNLM"/>
    </source>
</evidence>
<name>A0ABX7M248_TREMD</name>
<protein>
    <recommendedName>
        <fullName evidence="3">PD-(D/E)XK nuclease family protein</fullName>
    </recommendedName>
</protein>
<sequence>MSLTKEDIFRDFLEKCGECDETLIDFFERFLFVIIKEHVIEEIRLKKRKIPFPFNILHIFKNHTNEVKNSTLLKEILNTEINGTCLRVDFIQYLNTLFNWTLDIQAIQPVEIEKYCDNSGRIDLFIEGKNFTLIIENKIDAGDQPQQLKRYIDSVRDEYAKDTYVIYLTRWGYTPSENSLPVPLRNELGKKFRLLKHGNIGQWIELLLEKDEYACIKTNQAYKYLYSGLLQFMHTELLLSNMTQEDNVTKEVIKSILQKYFSENGKTTLSDLEEYKSIFCNAEAVIAEMIKEEQCNNFLKDNNVEKYFSFADKIVKIVIEECDKKNIIYARPVKTFQQFKDELLQNFDTEYYAHLLEITVNENIPPIIVEIGYGYKEFYGTYFGVWDDTKNPILAGILEKKIKAIFKDISYYQYTDDKWQFLYTFEPGEKISEQQIADDIMKLCELCK</sequence>
<dbReference type="Pfam" id="PF14281">
    <property type="entry name" value="PDDEXK_4"/>
    <property type="match status" value="1"/>
</dbReference>
<evidence type="ECO:0000313" key="1">
    <source>
        <dbReference type="EMBL" id="QSH98398.1"/>
    </source>
</evidence>
<evidence type="ECO:0000313" key="2">
    <source>
        <dbReference type="Proteomes" id="UP000663454"/>
    </source>
</evidence>
<keyword evidence="2" id="KW-1185">Reference proteome</keyword>
<proteinExistence type="predicted"/>
<gene>
    <name evidence="1" type="ORF">DWB79_11720</name>
</gene>